<keyword evidence="3" id="KW-0813">Transport</keyword>
<dbReference type="Pfam" id="PF01312">
    <property type="entry name" value="Bac_export_2"/>
    <property type="match status" value="1"/>
</dbReference>
<dbReference type="Proteomes" id="UP000733611">
    <property type="component" value="Unassembled WGS sequence"/>
</dbReference>
<dbReference type="PANTHER" id="PTHR30531">
    <property type="entry name" value="FLAGELLAR BIOSYNTHETIC PROTEIN FLHB"/>
    <property type="match status" value="1"/>
</dbReference>
<protein>
    <recommendedName>
        <fullName evidence="2">Flagellar biosynthetic protein FlhB</fullName>
    </recommendedName>
</protein>
<dbReference type="GO" id="GO:0009306">
    <property type="term" value="P:protein secretion"/>
    <property type="evidence" value="ECO:0007669"/>
    <property type="project" value="InterPro"/>
</dbReference>
<evidence type="ECO:0000256" key="4">
    <source>
        <dbReference type="ARBA" id="ARBA00025078"/>
    </source>
</evidence>
<gene>
    <name evidence="6" type="ORF">H9847_05070</name>
</gene>
<keyword evidence="3" id="KW-1006">Bacterial flagellum protein export</keyword>
<evidence type="ECO:0000256" key="5">
    <source>
        <dbReference type="SAM" id="MobiDB-lite"/>
    </source>
</evidence>
<dbReference type="PANTHER" id="PTHR30531:SF12">
    <property type="entry name" value="FLAGELLAR BIOSYNTHETIC PROTEIN FLHB"/>
    <property type="match status" value="1"/>
</dbReference>
<evidence type="ECO:0000313" key="6">
    <source>
        <dbReference type="EMBL" id="MBU3844227.1"/>
    </source>
</evidence>
<dbReference type="EMBL" id="JAHLFE010000101">
    <property type="protein sequence ID" value="MBU3844227.1"/>
    <property type="molecule type" value="Genomic_DNA"/>
</dbReference>
<evidence type="ECO:0000313" key="7">
    <source>
        <dbReference type="Proteomes" id="UP000733611"/>
    </source>
</evidence>
<proteinExistence type="inferred from homology"/>
<reference evidence="6" key="1">
    <citation type="journal article" date="2021" name="PeerJ">
        <title>Extensive microbial diversity within the chicken gut microbiome revealed by metagenomics and culture.</title>
        <authorList>
            <person name="Gilroy R."/>
            <person name="Ravi A."/>
            <person name="Getino M."/>
            <person name="Pursley I."/>
            <person name="Horton D.L."/>
            <person name="Alikhan N.F."/>
            <person name="Baker D."/>
            <person name="Gharbi K."/>
            <person name="Hall N."/>
            <person name="Watson M."/>
            <person name="Adriaenssens E.M."/>
            <person name="Foster-Nyarko E."/>
            <person name="Jarju S."/>
            <person name="Secka A."/>
            <person name="Antonio M."/>
            <person name="Oren A."/>
            <person name="Chaudhuri R.R."/>
            <person name="La Ragione R."/>
            <person name="Hildebrand F."/>
            <person name="Pallen M.J."/>
        </authorList>
    </citation>
    <scope>NUCLEOTIDE SEQUENCE</scope>
    <source>
        <strain evidence="6">378</strain>
    </source>
</reference>
<comment type="caution">
    <text evidence="6">The sequence shown here is derived from an EMBL/GenBank/DDBJ whole genome shotgun (WGS) entry which is preliminary data.</text>
</comment>
<sequence length="119" mass="13126">MFSRKQADQAPDTDSDSTNIKEAVGLSYDEANRRTPVVSSKGEGAMADAIIAMANELGIYVHQDEQLLNELKCLKEGEEIPRELFEVIAQILAFSYLLQGKTPQAWTRPDGSRAININA</sequence>
<evidence type="ECO:0000256" key="2">
    <source>
        <dbReference type="ARBA" id="ARBA00021622"/>
    </source>
</evidence>
<dbReference type="AlphaFoldDB" id="A0A948WZ61"/>
<dbReference type="GO" id="GO:0005886">
    <property type="term" value="C:plasma membrane"/>
    <property type="evidence" value="ECO:0007669"/>
    <property type="project" value="TreeGrafter"/>
</dbReference>
<reference evidence="6" key="2">
    <citation type="submission" date="2021-04" db="EMBL/GenBank/DDBJ databases">
        <authorList>
            <person name="Gilroy R."/>
        </authorList>
    </citation>
    <scope>NUCLEOTIDE SEQUENCE</scope>
    <source>
        <strain evidence="6">378</strain>
    </source>
</reference>
<comment type="function">
    <text evidence="4">Required for formation of the rod structure in the basal body of the flagellar apparatus. Together with FliI and FliH, may constitute the export apparatus of flagellin.</text>
</comment>
<dbReference type="SUPFAM" id="SSF160544">
    <property type="entry name" value="EscU C-terminal domain-like"/>
    <property type="match status" value="1"/>
</dbReference>
<dbReference type="InterPro" id="IPR006135">
    <property type="entry name" value="T3SS_substrate_exporter"/>
</dbReference>
<keyword evidence="3" id="KW-0653">Protein transport</keyword>
<organism evidence="6 7">
    <name type="scientific">Candidatus Anaerobiospirillum pullicola</name>
    <dbReference type="NCBI Taxonomy" id="2838451"/>
    <lineage>
        <taxon>Bacteria</taxon>
        <taxon>Pseudomonadati</taxon>
        <taxon>Pseudomonadota</taxon>
        <taxon>Gammaproteobacteria</taxon>
        <taxon>Aeromonadales</taxon>
        <taxon>Succinivibrionaceae</taxon>
        <taxon>Anaerobiospirillum</taxon>
    </lineage>
</organism>
<feature type="region of interest" description="Disordered" evidence="5">
    <location>
        <begin position="1"/>
        <end position="27"/>
    </location>
</feature>
<evidence type="ECO:0000256" key="1">
    <source>
        <dbReference type="ARBA" id="ARBA00010690"/>
    </source>
</evidence>
<comment type="similarity">
    <text evidence="1">Belongs to the type III secretion exporter family.</text>
</comment>
<dbReference type="InterPro" id="IPR029025">
    <property type="entry name" value="T3SS_substrate_exporter_C"/>
</dbReference>
<evidence type="ECO:0000256" key="3">
    <source>
        <dbReference type="ARBA" id="ARBA00023225"/>
    </source>
</evidence>
<dbReference type="Gene3D" id="3.40.1690.10">
    <property type="entry name" value="secretion proteins EscU"/>
    <property type="match status" value="1"/>
</dbReference>
<name>A0A948WZ61_9GAMM</name>
<accession>A0A948WZ61</accession>